<organism evidence="2 3">
    <name type="scientific">Agaricus bisporus var. burnettii</name>
    <dbReference type="NCBI Taxonomy" id="192524"/>
    <lineage>
        <taxon>Eukaryota</taxon>
        <taxon>Fungi</taxon>
        <taxon>Dikarya</taxon>
        <taxon>Basidiomycota</taxon>
        <taxon>Agaricomycotina</taxon>
        <taxon>Agaricomycetes</taxon>
        <taxon>Agaricomycetidae</taxon>
        <taxon>Agaricales</taxon>
        <taxon>Agaricineae</taxon>
        <taxon>Agaricaceae</taxon>
        <taxon>Agaricus</taxon>
    </lineage>
</organism>
<evidence type="ECO:0000256" key="1">
    <source>
        <dbReference type="SAM" id="MobiDB-lite"/>
    </source>
</evidence>
<evidence type="ECO:0000313" key="3">
    <source>
        <dbReference type="Proteomes" id="UP000629468"/>
    </source>
</evidence>
<evidence type="ECO:0000313" key="2">
    <source>
        <dbReference type="EMBL" id="KAF7785038.1"/>
    </source>
</evidence>
<comment type="caution">
    <text evidence="2">The sequence shown here is derived from an EMBL/GenBank/DDBJ whole genome shotgun (WGS) entry which is preliminary data.</text>
</comment>
<reference evidence="2 3" key="1">
    <citation type="journal article" name="Sci. Rep.">
        <title>Telomere-to-telomere assembled and centromere annotated genomes of the two main subspecies of the button mushroom Agaricus bisporus reveal especially polymorphic chromosome ends.</title>
        <authorList>
            <person name="Sonnenberg A.S.M."/>
            <person name="Sedaghat-Telgerd N."/>
            <person name="Lavrijssen B."/>
            <person name="Ohm R.A."/>
            <person name="Hendrickx P.M."/>
            <person name="Scholtmeijer K."/>
            <person name="Baars J.J.P."/>
            <person name="van Peer A."/>
        </authorList>
    </citation>
    <scope>NUCLEOTIDE SEQUENCE [LARGE SCALE GENOMIC DNA]</scope>
    <source>
        <strain evidence="2 3">H119_p4</strain>
    </source>
</reference>
<name>A0A8H7FBZ2_AGABI</name>
<proteinExistence type="predicted"/>
<feature type="compositionally biased region" description="Low complexity" evidence="1">
    <location>
        <begin position="193"/>
        <end position="205"/>
    </location>
</feature>
<protein>
    <submittedName>
        <fullName evidence="2">Uncharacterized protein</fullName>
    </submittedName>
</protein>
<accession>A0A8H7FBZ2</accession>
<dbReference type="EMBL" id="JABXXO010000001">
    <property type="protein sequence ID" value="KAF7785038.1"/>
    <property type="molecule type" value="Genomic_DNA"/>
</dbReference>
<dbReference type="AlphaFoldDB" id="A0A8H7FBZ2"/>
<feature type="region of interest" description="Disordered" evidence="1">
    <location>
        <begin position="73"/>
        <end position="96"/>
    </location>
</feature>
<sequence>MSPRRVIHSYFNSKSALATSTADSTPTSFTFDDLSLQSSLAGTSISSAYMDSFLENSPSKLEQDGSLKCQGGTFGRCQSSSPERVYRESPSPPGDQTYLSLPEIPDLSFLSSLQEDYHTTQDNFNTSNNEPSFLTFDENILETQASSCGGRSLDTLSSSSIRCRWTEVPSLECATQDRQLPQPDGRSSRSLFLSPVSASSQQPSSLPLQLLRTRLGIQMPDSECRNADLAYSNVIRRSWIMGNCLAGPTKGLPEEEASIRRYANEILDQAFHMDADGSVFTLGIPGVDISPNNPPLEVVANSRRRVKLSSIAKRLVHRVLNKRRNEGTIQAKSTNRGPESIRHTHHGVYSEDLELQVRNSMFPHGSPGPQRQSHQACKWQDIQSHEDGTELRAREFKPSDIKIRKHSAVSSTPGGPCRNPIDSSLQHLCDIFKLEKPKRSHRRSFLRRVGI</sequence>
<dbReference type="Proteomes" id="UP000629468">
    <property type="component" value="Unassembled WGS sequence"/>
</dbReference>
<gene>
    <name evidence="2" type="ORF">Agabi119p4_1203</name>
</gene>
<feature type="region of interest" description="Disordered" evidence="1">
    <location>
        <begin position="175"/>
        <end position="205"/>
    </location>
</feature>